<keyword evidence="3" id="KW-1185">Reference proteome</keyword>
<dbReference type="PROSITE" id="PS51832">
    <property type="entry name" value="HD_GYP"/>
    <property type="match status" value="1"/>
</dbReference>
<comment type="caution">
    <text evidence="2">The sequence shown here is derived from an EMBL/GenBank/DDBJ whole genome shotgun (WGS) entry which is preliminary data.</text>
</comment>
<evidence type="ECO:0000259" key="1">
    <source>
        <dbReference type="PROSITE" id="PS51832"/>
    </source>
</evidence>
<name>A0ABN8DH99_9VIBR</name>
<dbReference type="InterPro" id="IPR029016">
    <property type="entry name" value="GAF-like_dom_sf"/>
</dbReference>
<feature type="domain" description="HD-GYP" evidence="1">
    <location>
        <begin position="166"/>
        <end position="375"/>
    </location>
</feature>
<organism evidence="2 3">
    <name type="scientific">Vibrio hippocampi</name>
    <dbReference type="NCBI Taxonomy" id="654686"/>
    <lineage>
        <taxon>Bacteria</taxon>
        <taxon>Pseudomonadati</taxon>
        <taxon>Pseudomonadota</taxon>
        <taxon>Gammaproteobacteria</taxon>
        <taxon>Vibrionales</taxon>
        <taxon>Vibrionaceae</taxon>
        <taxon>Vibrio</taxon>
    </lineage>
</organism>
<dbReference type="Pfam" id="PF13487">
    <property type="entry name" value="HD_5"/>
    <property type="match status" value="1"/>
</dbReference>
<evidence type="ECO:0000313" key="2">
    <source>
        <dbReference type="EMBL" id="CAH0525029.1"/>
    </source>
</evidence>
<evidence type="ECO:0000313" key="3">
    <source>
        <dbReference type="Proteomes" id="UP000838160"/>
    </source>
</evidence>
<dbReference type="Gene3D" id="3.30.450.40">
    <property type="match status" value="1"/>
</dbReference>
<dbReference type="InterPro" id="IPR003607">
    <property type="entry name" value="HD/PDEase_dom"/>
</dbReference>
<dbReference type="PANTHER" id="PTHR45228">
    <property type="entry name" value="CYCLIC DI-GMP PHOSPHODIESTERASE TM_0186-RELATED"/>
    <property type="match status" value="1"/>
</dbReference>
<proteinExistence type="predicted"/>
<dbReference type="InterPro" id="IPR052020">
    <property type="entry name" value="Cyclic_di-GMP/3'3'-cGAMP_PDE"/>
</dbReference>
<accession>A0ABN8DH99</accession>
<dbReference type="Gene3D" id="1.10.3210.10">
    <property type="entry name" value="Hypothetical protein af1432"/>
    <property type="match status" value="1"/>
</dbReference>
<gene>
    <name evidence="2" type="ORF">VHP8226_00694</name>
</gene>
<reference evidence="2" key="1">
    <citation type="submission" date="2021-12" db="EMBL/GenBank/DDBJ databases">
        <authorList>
            <person name="Rodrigo-Torres L."/>
            <person name="Arahal R. D."/>
            <person name="Lucena T."/>
        </authorList>
    </citation>
    <scope>NUCLEOTIDE SEQUENCE</scope>
    <source>
        <strain evidence="2">CECT 8226</strain>
    </source>
</reference>
<dbReference type="RefSeq" id="WP_237483729.1">
    <property type="nucleotide sequence ID" value="NZ_CAKLCM010000002.1"/>
</dbReference>
<dbReference type="SUPFAM" id="SSF109604">
    <property type="entry name" value="HD-domain/PDEase-like"/>
    <property type="match status" value="1"/>
</dbReference>
<dbReference type="CDD" id="cd00077">
    <property type="entry name" value="HDc"/>
    <property type="match status" value="1"/>
</dbReference>
<dbReference type="InterPro" id="IPR037522">
    <property type="entry name" value="HD_GYP_dom"/>
</dbReference>
<dbReference type="SUPFAM" id="SSF55781">
    <property type="entry name" value="GAF domain-like"/>
    <property type="match status" value="1"/>
</dbReference>
<dbReference type="Proteomes" id="UP000838160">
    <property type="component" value="Unassembled WGS sequence"/>
</dbReference>
<protein>
    <recommendedName>
        <fullName evidence="1">HD-GYP domain-containing protein</fullName>
    </recommendedName>
</protein>
<dbReference type="EMBL" id="CAKLCM010000002">
    <property type="protein sequence ID" value="CAH0525029.1"/>
    <property type="molecule type" value="Genomic_DNA"/>
</dbReference>
<sequence>MKKEMTNTQGYTTQPKIISVSNTLKQVHHDIVSQAPDVVRIAVALYDADTQELKTFADSTLQGKPLLRYSAPISSKSSLGKYVCRRKARVINDLQSGYQTPSSHQNWLIEQGYASSLTYPILHDGQLEGILFIDANSKQFFDKSSVDDLRHSTKAILNSVIQERGYIKSMTELGQSMRQTTLEQDKDSRSHAQRVGLYSGLIAERLGDIYQLSDEYIDHITHFATLHDIGKFSALSTNQSSIWHQDWDDRILVSGRVQQGLNLVNQLAQQIDDNQYACHDLLHSIIQHHHEYLDGSGLPNRLKHEQIPIAARIVTVANIFDALTSDRHYCESWSLIHALLELEKMVALGKLDGHCVHALRCQQAKIKPILESQPLAVH</sequence>
<dbReference type="PANTHER" id="PTHR45228:SF1">
    <property type="entry name" value="CYCLIC DI-GMP PHOSPHODIESTERASE TM_0186"/>
    <property type="match status" value="1"/>
</dbReference>